<protein>
    <submittedName>
        <fullName evidence="1">Uncharacterized protein</fullName>
    </submittedName>
</protein>
<keyword evidence="2" id="KW-1185">Reference proteome</keyword>
<evidence type="ECO:0000313" key="1">
    <source>
        <dbReference type="EMBL" id="KRX28490.1"/>
    </source>
</evidence>
<gene>
    <name evidence="1" type="ORF">T05_14963</name>
</gene>
<sequence>MKERSKLLVVIYVHDGNVASSNTDETEQLLAVMKKEFQIKQGPRDTFLGMGIK</sequence>
<dbReference type="AlphaFoldDB" id="A0A0V0SP14"/>
<dbReference type="Proteomes" id="UP000055048">
    <property type="component" value="Unassembled WGS sequence"/>
</dbReference>
<accession>A0A0V0SP14</accession>
<reference evidence="1 2" key="1">
    <citation type="submission" date="2015-01" db="EMBL/GenBank/DDBJ databases">
        <title>Evolution of Trichinella species and genotypes.</title>
        <authorList>
            <person name="Korhonen P.K."/>
            <person name="Edoardo P."/>
            <person name="Giuseppe L.R."/>
            <person name="Gasser R.B."/>
        </authorList>
    </citation>
    <scope>NUCLEOTIDE SEQUENCE [LARGE SCALE GENOMIC DNA]</scope>
    <source>
        <strain evidence="1">ISS417</strain>
    </source>
</reference>
<proteinExistence type="predicted"/>
<dbReference type="EMBL" id="JYDJ01004523">
    <property type="protein sequence ID" value="KRX28490.1"/>
    <property type="molecule type" value="Genomic_DNA"/>
</dbReference>
<dbReference type="STRING" id="144512.A0A0V0SP14"/>
<feature type="non-terminal residue" evidence="1">
    <location>
        <position position="53"/>
    </location>
</feature>
<name>A0A0V0SP14_9BILA</name>
<organism evidence="1 2">
    <name type="scientific">Trichinella murrelli</name>
    <dbReference type="NCBI Taxonomy" id="144512"/>
    <lineage>
        <taxon>Eukaryota</taxon>
        <taxon>Metazoa</taxon>
        <taxon>Ecdysozoa</taxon>
        <taxon>Nematoda</taxon>
        <taxon>Enoplea</taxon>
        <taxon>Dorylaimia</taxon>
        <taxon>Trichinellida</taxon>
        <taxon>Trichinellidae</taxon>
        <taxon>Trichinella</taxon>
    </lineage>
</organism>
<comment type="caution">
    <text evidence="1">The sequence shown here is derived from an EMBL/GenBank/DDBJ whole genome shotgun (WGS) entry which is preliminary data.</text>
</comment>
<evidence type="ECO:0000313" key="2">
    <source>
        <dbReference type="Proteomes" id="UP000055048"/>
    </source>
</evidence>